<dbReference type="SUPFAM" id="SSF158544">
    <property type="entry name" value="GspK insert domain-like"/>
    <property type="match status" value="1"/>
</dbReference>
<keyword evidence="1" id="KW-1133">Transmembrane helix</keyword>
<dbReference type="InterPro" id="IPR038072">
    <property type="entry name" value="GspK_central_sf"/>
</dbReference>
<evidence type="ECO:0008006" key="4">
    <source>
        <dbReference type="Google" id="ProtNLM"/>
    </source>
</evidence>
<dbReference type="GO" id="GO:0009306">
    <property type="term" value="P:protein secretion"/>
    <property type="evidence" value="ECO:0007669"/>
    <property type="project" value="InterPro"/>
</dbReference>
<dbReference type="InterPro" id="IPR005628">
    <property type="entry name" value="GspK"/>
</dbReference>
<dbReference type="Proteomes" id="UP000241986">
    <property type="component" value="Unassembled WGS sequence"/>
</dbReference>
<dbReference type="GO" id="GO:0016020">
    <property type="term" value="C:membrane"/>
    <property type="evidence" value="ECO:0007669"/>
    <property type="project" value="InterPro"/>
</dbReference>
<keyword evidence="1" id="KW-0812">Transmembrane</keyword>
<proteinExistence type="predicted"/>
<dbReference type="KEGG" id="avo:AMS64_16655"/>
<organism evidence="2 3">
    <name type="scientific">Aeromonas veronii</name>
    <dbReference type="NCBI Taxonomy" id="654"/>
    <lineage>
        <taxon>Bacteria</taxon>
        <taxon>Pseudomonadati</taxon>
        <taxon>Pseudomonadota</taxon>
        <taxon>Gammaproteobacteria</taxon>
        <taxon>Aeromonadales</taxon>
        <taxon>Aeromonadaceae</taxon>
        <taxon>Aeromonas</taxon>
    </lineage>
</organism>
<keyword evidence="1" id="KW-0472">Membrane</keyword>
<accession>A0A2S3XGV8</accession>
<evidence type="ECO:0000313" key="2">
    <source>
        <dbReference type="EMBL" id="PTH79715.1"/>
    </source>
</evidence>
<name>A0A2S3XGV8_AERVE</name>
<gene>
    <name evidence="2" type="ORF">DAA48_17510</name>
</gene>
<sequence>MSVTRVRNRGISLLSVPPPHQGGFVLIAVLGLIAVISLVAAFIGSYAEGRLQQAVELRSSWQQQLDQQATLATLLHLVATRPRGNQGFELTSANDQERSSVSSLAELDRQLAADGRAYHGIGTIDFSIQDEGPLLSVLDADPVRWQPLLARFGLTPVQIDRVVDLVNDYTDQDDLSRLNGANDAQYLARGLTLPRHRFMVGPGELNNLLDAPTWQSWLPDLMPLVTARSGMLLNLNTMPEPLLASRFDERTAAELVRLRWMEPFDSLQDANQRLGQLLPIAEEQIPSIVSAFHRIILWSDASAAGCRQAQWIGISLSPSSFRAPWEFDYAFTYNHNRACQSAEQMVVEPLFPAPMAD</sequence>
<evidence type="ECO:0000256" key="1">
    <source>
        <dbReference type="SAM" id="Phobius"/>
    </source>
</evidence>
<dbReference type="PANTHER" id="PTHR38831:SF1">
    <property type="entry name" value="TYPE II SECRETION SYSTEM PROTEIN K-RELATED"/>
    <property type="match status" value="1"/>
</dbReference>
<dbReference type="Gene3D" id="1.10.40.60">
    <property type="entry name" value="EpsJ-like"/>
    <property type="match status" value="2"/>
</dbReference>
<comment type="caution">
    <text evidence="2">The sequence shown here is derived from an EMBL/GenBank/DDBJ whole genome shotgun (WGS) entry which is preliminary data.</text>
</comment>
<protein>
    <recommendedName>
        <fullName evidence="4">Type II secretion system protein K</fullName>
    </recommendedName>
</protein>
<dbReference type="PANTHER" id="PTHR38831">
    <property type="entry name" value="TYPE II SECRETION SYSTEM PROTEIN K"/>
    <property type="match status" value="1"/>
</dbReference>
<dbReference type="RefSeq" id="WP_064336931.1">
    <property type="nucleotide sequence ID" value="NZ_CAWNSG010000022.1"/>
</dbReference>
<evidence type="ECO:0000313" key="3">
    <source>
        <dbReference type="Proteomes" id="UP000241986"/>
    </source>
</evidence>
<dbReference type="EMBL" id="PZKL01000039">
    <property type="protein sequence ID" value="PTH79715.1"/>
    <property type="molecule type" value="Genomic_DNA"/>
</dbReference>
<dbReference type="AlphaFoldDB" id="A0A2S3XGV8"/>
<reference evidence="2 3" key="1">
    <citation type="submission" date="2018-03" db="EMBL/GenBank/DDBJ databases">
        <title>Aeromonas veronii whole genome sequencing and analysis.</title>
        <authorList>
            <person name="Xie H."/>
            <person name="Liu T."/>
            <person name="Wang K."/>
        </authorList>
    </citation>
    <scope>NUCLEOTIDE SEQUENCE [LARGE SCALE GENOMIC DNA]</scope>
    <source>
        <strain evidence="2 3">XH.VA.1</strain>
    </source>
</reference>
<feature type="transmembrane region" description="Helical" evidence="1">
    <location>
        <begin position="23"/>
        <end position="43"/>
    </location>
</feature>